<dbReference type="GO" id="GO:0015031">
    <property type="term" value="P:protein transport"/>
    <property type="evidence" value="ECO:0007669"/>
    <property type="project" value="UniProtKB-KW"/>
</dbReference>
<feature type="domain" description="PX" evidence="12">
    <location>
        <begin position="125"/>
        <end position="258"/>
    </location>
</feature>
<evidence type="ECO:0000256" key="11">
    <source>
        <dbReference type="SAM" id="MobiDB-lite"/>
    </source>
</evidence>
<dbReference type="Gene3D" id="3.30.1520.10">
    <property type="entry name" value="Phox-like domain"/>
    <property type="match status" value="1"/>
</dbReference>
<keyword evidence="7" id="KW-0597">Phosphoprotein</keyword>
<dbReference type="GO" id="GO:0035091">
    <property type="term" value="F:phosphatidylinositol binding"/>
    <property type="evidence" value="ECO:0007669"/>
    <property type="project" value="InterPro"/>
</dbReference>
<keyword evidence="10" id="KW-0472">Membrane</keyword>
<dbReference type="InterPro" id="IPR015404">
    <property type="entry name" value="Vps5_C"/>
</dbReference>
<dbReference type="SMART" id="SM00312">
    <property type="entry name" value="PX"/>
    <property type="match status" value="1"/>
</dbReference>
<evidence type="ECO:0000256" key="10">
    <source>
        <dbReference type="ARBA" id="ARBA00023136"/>
    </source>
</evidence>
<evidence type="ECO:0000256" key="4">
    <source>
        <dbReference type="ARBA" id="ARBA00010883"/>
    </source>
</evidence>
<proteinExistence type="inferred from homology"/>
<dbReference type="InterPro" id="IPR027267">
    <property type="entry name" value="AH/BAR_dom_sf"/>
</dbReference>
<evidence type="ECO:0000256" key="1">
    <source>
        <dbReference type="ARBA" id="ARBA00004287"/>
    </source>
</evidence>
<dbReference type="Proteomes" id="UP000279307">
    <property type="component" value="Chromosome 10"/>
</dbReference>
<evidence type="ECO:0000256" key="2">
    <source>
        <dbReference type="ARBA" id="ARBA00004496"/>
    </source>
</evidence>
<dbReference type="EMBL" id="KK107077">
    <property type="protein sequence ID" value="EZA60562.1"/>
    <property type="molecule type" value="Genomic_DNA"/>
</dbReference>
<dbReference type="CDD" id="cd07623">
    <property type="entry name" value="BAR_SNX1_2"/>
    <property type="match status" value="1"/>
</dbReference>
<keyword evidence="15" id="KW-1185">Reference proteome</keyword>
<evidence type="ECO:0000313" key="15">
    <source>
        <dbReference type="Proteomes" id="UP000053097"/>
    </source>
</evidence>
<evidence type="ECO:0000313" key="13">
    <source>
        <dbReference type="EMBL" id="EZA60562.1"/>
    </source>
</evidence>
<evidence type="ECO:0000313" key="14">
    <source>
        <dbReference type="EMBL" id="RLU17753.1"/>
    </source>
</evidence>
<reference evidence="13 15" key="1">
    <citation type="journal article" date="2014" name="Curr. Biol.">
        <title>The genome of the clonal raider ant Cerapachys biroi.</title>
        <authorList>
            <person name="Oxley P.R."/>
            <person name="Ji L."/>
            <person name="Fetter-Pruneda I."/>
            <person name="McKenzie S.K."/>
            <person name="Li C."/>
            <person name="Hu H."/>
            <person name="Zhang G."/>
            <person name="Kronauer D.J."/>
        </authorList>
    </citation>
    <scope>NUCLEOTIDE SEQUENCE [LARGE SCALE GENOMIC DNA]</scope>
</reference>
<keyword evidence="6" id="KW-0963">Cytoplasm</keyword>
<keyword evidence="9" id="KW-0333">Golgi apparatus</keyword>
<reference evidence="14" key="3">
    <citation type="submission" date="2018-07" db="EMBL/GenBank/DDBJ databases">
        <authorList>
            <person name="Mckenzie S.K."/>
            <person name="Kronauer D.J.C."/>
        </authorList>
    </citation>
    <scope>NUCLEOTIDE SEQUENCE</scope>
    <source>
        <strain evidence="14">Clonal line C1</strain>
    </source>
</reference>
<dbReference type="GO" id="GO:0098796">
    <property type="term" value="C:membrane protein complex"/>
    <property type="evidence" value="ECO:0007669"/>
    <property type="project" value="UniProtKB-ARBA"/>
</dbReference>
<dbReference type="PANTHER" id="PTHR10555">
    <property type="entry name" value="SORTING NEXIN"/>
    <property type="match status" value="1"/>
</dbReference>
<dbReference type="GO" id="GO:0034498">
    <property type="term" value="P:early endosome to Golgi transport"/>
    <property type="evidence" value="ECO:0007669"/>
    <property type="project" value="TreeGrafter"/>
</dbReference>
<dbReference type="GO" id="GO:0005794">
    <property type="term" value="C:Golgi apparatus"/>
    <property type="evidence" value="ECO:0007669"/>
    <property type="project" value="UniProtKB-SubCell"/>
</dbReference>
<evidence type="ECO:0000256" key="9">
    <source>
        <dbReference type="ARBA" id="ARBA00023034"/>
    </source>
</evidence>
<dbReference type="Proteomes" id="UP000053097">
    <property type="component" value="Unassembled WGS sequence"/>
</dbReference>
<evidence type="ECO:0000256" key="7">
    <source>
        <dbReference type="ARBA" id="ARBA00022553"/>
    </source>
</evidence>
<dbReference type="FunFam" id="1.20.1270.60:FF:000022">
    <property type="entry name" value="Sorting nexin 3 protein"/>
    <property type="match status" value="1"/>
</dbReference>
<dbReference type="Pfam" id="PF00787">
    <property type="entry name" value="PX"/>
    <property type="match status" value="1"/>
</dbReference>
<evidence type="ECO:0000256" key="5">
    <source>
        <dbReference type="ARBA" id="ARBA00022448"/>
    </source>
</evidence>
<organism evidence="13 15">
    <name type="scientific">Ooceraea biroi</name>
    <name type="common">Clonal raider ant</name>
    <name type="synonym">Cerapachys biroi</name>
    <dbReference type="NCBI Taxonomy" id="2015173"/>
    <lineage>
        <taxon>Eukaryota</taxon>
        <taxon>Metazoa</taxon>
        <taxon>Ecdysozoa</taxon>
        <taxon>Arthropoda</taxon>
        <taxon>Hexapoda</taxon>
        <taxon>Insecta</taxon>
        <taxon>Pterygota</taxon>
        <taxon>Neoptera</taxon>
        <taxon>Endopterygota</taxon>
        <taxon>Hymenoptera</taxon>
        <taxon>Apocrita</taxon>
        <taxon>Aculeata</taxon>
        <taxon>Formicoidea</taxon>
        <taxon>Formicidae</taxon>
        <taxon>Dorylinae</taxon>
        <taxon>Ooceraea</taxon>
    </lineage>
</organism>
<dbReference type="Gene3D" id="1.20.1270.60">
    <property type="entry name" value="Arfaptin homology (AH) domain/BAR domain"/>
    <property type="match status" value="1"/>
</dbReference>
<evidence type="ECO:0000313" key="16">
    <source>
        <dbReference type="Proteomes" id="UP000279307"/>
    </source>
</evidence>
<dbReference type="SUPFAM" id="SSF103657">
    <property type="entry name" value="BAR/IMD domain-like"/>
    <property type="match status" value="1"/>
</dbReference>
<keyword evidence="8" id="KW-0653">Protein transport</keyword>
<sequence length="510" mass="57696">MADMTESPPLFDTESKLDDLEDDDEDIFASAVQDQSQMEDTSPYNGVSKIQAELPKLSLRDAPDDNSFSSVSSPAPGPLSPPLGLMNTDIGDLHDVPINDNADTLSTNIIHSRSLEEVPADTSEIFLKIKVTSPQKIGDGMGAYLAYNVETRTNMLIFKKRHFSVIRRFSDFLGLHDKLTEKYLRNGRIIPPAPEKSVIGTTKIKMSGDKSQEQNSSSTEFIERRRASLERYLNRTAAHPVLSIDPDFREFLEADVELPKATNTSALSGKGVMRLFNKVGETVNKITYKMDESDMWFEEKTSQIDSLDIQLRALHSAVACLTNQRRELASFTGATAKSIAVLGHGEAGPSLGRALAQLAETLEKVEVIRKKQSNSDLYQFGEMLRDYVALIGAIKDVFHERVKVFQNWQHAQLMLNKKREQKARLEQSGRTDKTSQAATEVIEWEAKVDRGQEEFDNISKMIKEEVERFELVRVQDFKKQLIEYLEWMLQHQNQLIKYWESFLPEARAVA</sequence>
<feature type="region of interest" description="Disordered" evidence="11">
    <location>
        <begin position="59"/>
        <end position="86"/>
    </location>
</feature>
<dbReference type="OrthoDB" id="271164at2759"/>
<protein>
    <submittedName>
        <fullName evidence="13">Sorting nexin-2</fullName>
    </submittedName>
</protein>
<dbReference type="Pfam" id="PF09325">
    <property type="entry name" value="Vps5"/>
    <property type="match status" value="1"/>
</dbReference>
<dbReference type="GO" id="GO:0010008">
    <property type="term" value="C:endosome membrane"/>
    <property type="evidence" value="ECO:0007669"/>
    <property type="project" value="TreeGrafter"/>
</dbReference>
<dbReference type="OMA" id="LWETFLM"/>
<comment type="similarity">
    <text evidence="4">Belongs to the sorting nexin family.</text>
</comment>
<accession>A0A026WWY6</accession>
<feature type="region of interest" description="Disordered" evidence="11">
    <location>
        <begin position="31"/>
        <end position="50"/>
    </location>
</feature>
<feature type="region of interest" description="Disordered" evidence="11">
    <location>
        <begin position="1"/>
        <end position="24"/>
    </location>
</feature>
<dbReference type="STRING" id="2015173.A0A026WWY6"/>
<dbReference type="SUPFAM" id="SSF64268">
    <property type="entry name" value="PX domain"/>
    <property type="match status" value="1"/>
</dbReference>
<dbReference type="GO" id="GO:0005829">
    <property type="term" value="C:cytosol"/>
    <property type="evidence" value="ECO:0007669"/>
    <property type="project" value="GOC"/>
</dbReference>
<dbReference type="FunFam" id="3.30.1520.10:FF:000047">
    <property type="entry name" value="Sorting nexin"/>
    <property type="match status" value="1"/>
</dbReference>
<keyword evidence="5" id="KW-0813">Transport</keyword>
<feature type="compositionally biased region" description="Polar residues" evidence="11">
    <location>
        <begin position="32"/>
        <end position="45"/>
    </location>
</feature>
<evidence type="ECO:0000259" key="12">
    <source>
        <dbReference type="PROSITE" id="PS50195"/>
    </source>
</evidence>
<dbReference type="InterPro" id="IPR001683">
    <property type="entry name" value="PX_dom"/>
</dbReference>
<dbReference type="InterPro" id="IPR036871">
    <property type="entry name" value="PX_dom_sf"/>
</dbReference>
<name>A0A026WWY6_OOCBI</name>
<dbReference type="PANTHER" id="PTHR10555:SF170">
    <property type="entry name" value="FI18122P1"/>
    <property type="match status" value="1"/>
</dbReference>
<gene>
    <name evidence="14" type="ORF">DMN91_009990</name>
    <name evidence="13" type="ORF">X777_14588</name>
</gene>
<dbReference type="PROSITE" id="PS50195">
    <property type="entry name" value="PX"/>
    <property type="match status" value="1"/>
</dbReference>
<reference evidence="14 16" key="2">
    <citation type="journal article" date="2018" name="Genome Res.">
        <title>The genomic architecture and molecular evolution of ant odorant receptors.</title>
        <authorList>
            <person name="McKenzie S.K."/>
            <person name="Kronauer D.J.C."/>
        </authorList>
    </citation>
    <scope>NUCLEOTIDE SEQUENCE [LARGE SCALE GENOMIC DNA]</scope>
    <source>
        <strain evidence="14">Clonal line C1</strain>
    </source>
</reference>
<comment type="subcellular location">
    <subcellularLocation>
        <location evidence="2">Cytoplasm</location>
    </subcellularLocation>
    <subcellularLocation>
        <location evidence="3">Golgi apparatus</location>
    </subcellularLocation>
    <subcellularLocation>
        <location evidence="1">Membrane</location>
        <topology evidence="1">Peripheral membrane protein</topology>
        <orientation evidence="1">Cytoplasmic side</orientation>
    </subcellularLocation>
</comment>
<dbReference type="EMBL" id="QOIP01000010">
    <property type="protein sequence ID" value="RLU17753.1"/>
    <property type="molecule type" value="Genomic_DNA"/>
</dbReference>
<evidence type="ECO:0000256" key="6">
    <source>
        <dbReference type="ARBA" id="ARBA00022490"/>
    </source>
</evidence>
<dbReference type="CDD" id="cd06859">
    <property type="entry name" value="PX_SNX1_2_like"/>
    <property type="match status" value="1"/>
</dbReference>
<evidence type="ECO:0000256" key="8">
    <source>
        <dbReference type="ARBA" id="ARBA00022927"/>
    </source>
</evidence>
<evidence type="ECO:0000256" key="3">
    <source>
        <dbReference type="ARBA" id="ARBA00004555"/>
    </source>
</evidence>
<dbReference type="AlphaFoldDB" id="A0A026WWY6"/>